<protein>
    <submittedName>
        <fullName evidence="2">Uncharacterized protein</fullName>
    </submittedName>
</protein>
<evidence type="ECO:0000313" key="2">
    <source>
        <dbReference type="EMBL" id="PZQ10837.1"/>
    </source>
</evidence>
<name>A0A2W5LU71_9GAMM</name>
<proteinExistence type="predicted"/>
<feature type="compositionally biased region" description="Basic and acidic residues" evidence="1">
    <location>
        <begin position="93"/>
        <end position="102"/>
    </location>
</feature>
<feature type="compositionally biased region" description="Basic and acidic residues" evidence="1">
    <location>
        <begin position="119"/>
        <end position="129"/>
    </location>
</feature>
<evidence type="ECO:0000256" key="1">
    <source>
        <dbReference type="SAM" id="MobiDB-lite"/>
    </source>
</evidence>
<accession>A0A2W5LU71</accession>
<dbReference type="Proteomes" id="UP000249046">
    <property type="component" value="Unassembled WGS sequence"/>
</dbReference>
<sequence>MPAAPLPGRRRGASGVACIRWPRNGAEDASECMAAAYGVAVARRWRHRAWCRARARSMPRIGIRRAQADAGTDEGSRVDDSASVRACIVTSELEERAGRADDEPSGDAASGGRIATTRCRQDADSNRAV</sequence>
<feature type="region of interest" description="Disordered" evidence="1">
    <location>
        <begin position="93"/>
        <end position="129"/>
    </location>
</feature>
<reference evidence="2 3" key="1">
    <citation type="submission" date="2017-08" db="EMBL/GenBank/DDBJ databases">
        <title>Infants hospitalized years apart are colonized by the same room-sourced microbial strains.</title>
        <authorList>
            <person name="Brooks B."/>
            <person name="Olm M.R."/>
            <person name="Firek B.A."/>
            <person name="Baker R."/>
            <person name="Thomas B.C."/>
            <person name="Morowitz M.J."/>
            <person name="Banfield J.F."/>
        </authorList>
    </citation>
    <scope>NUCLEOTIDE SEQUENCE [LARGE SCALE GENOMIC DNA]</scope>
    <source>
        <strain evidence="2">S2_005_003_R2_42</strain>
    </source>
</reference>
<organism evidence="2 3">
    <name type="scientific">Rhodanobacter denitrificans</name>
    <dbReference type="NCBI Taxonomy" id="666685"/>
    <lineage>
        <taxon>Bacteria</taxon>
        <taxon>Pseudomonadati</taxon>
        <taxon>Pseudomonadota</taxon>
        <taxon>Gammaproteobacteria</taxon>
        <taxon>Lysobacterales</taxon>
        <taxon>Rhodanobacteraceae</taxon>
        <taxon>Rhodanobacter</taxon>
    </lineage>
</organism>
<dbReference type="EMBL" id="QFPO01000018">
    <property type="protein sequence ID" value="PZQ10837.1"/>
    <property type="molecule type" value="Genomic_DNA"/>
</dbReference>
<dbReference type="AlphaFoldDB" id="A0A2W5LU71"/>
<evidence type="ECO:0000313" key="3">
    <source>
        <dbReference type="Proteomes" id="UP000249046"/>
    </source>
</evidence>
<comment type="caution">
    <text evidence="2">The sequence shown here is derived from an EMBL/GenBank/DDBJ whole genome shotgun (WGS) entry which is preliminary data.</text>
</comment>
<gene>
    <name evidence="2" type="ORF">DI564_15205</name>
</gene>